<evidence type="ECO:0000313" key="2">
    <source>
        <dbReference type="Proteomes" id="UP000516361"/>
    </source>
</evidence>
<accession>A0A7G1G1F3</accession>
<evidence type="ECO:0000313" key="1">
    <source>
        <dbReference type="EMBL" id="BBE30101.1"/>
    </source>
</evidence>
<sequence length="204" mass="23901">MSEVNNVILRILNPSIEFPEITLEKGNCLGIYTENVKKLSKNFFKLICEPQKFAEKVTINNLVLDKSTWIGRTFTHIVSPELWEDSILNILKNKPQRRHLVFIFATVEEVNKKELYEISKLIEDYKKEGAVLVISNSSELFEATVDTLLDEKENEIYLENGLFYEDINTGKIYDDIEEEIKAKLFDIRIKKTKINIEENNEKFY</sequence>
<name>A0A7G1G1F3_9BACT</name>
<protein>
    <submittedName>
        <fullName evidence="1">Uncharacterized protein</fullName>
    </submittedName>
</protein>
<organism evidence="1 2">
    <name type="scientific">Tepiditoga spiralis</name>
    <dbReference type="NCBI Taxonomy" id="2108365"/>
    <lineage>
        <taxon>Bacteria</taxon>
        <taxon>Thermotogati</taxon>
        <taxon>Thermotogota</taxon>
        <taxon>Thermotogae</taxon>
        <taxon>Petrotogales</taxon>
        <taxon>Petrotogaceae</taxon>
        <taxon>Tepiditoga</taxon>
    </lineage>
</organism>
<gene>
    <name evidence="1" type="ORF">OSSY52_02420</name>
</gene>
<dbReference type="InParanoid" id="A0A7G1G1F3"/>
<proteinExistence type="predicted"/>
<dbReference type="RefSeq" id="WP_190615233.1">
    <property type="nucleotide sequence ID" value="NZ_AP018712.1"/>
</dbReference>
<dbReference type="EMBL" id="AP018712">
    <property type="protein sequence ID" value="BBE30101.1"/>
    <property type="molecule type" value="Genomic_DNA"/>
</dbReference>
<keyword evidence="2" id="KW-1185">Reference proteome</keyword>
<dbReference type="Proteomes" id="UP000516361">
    <property type="component" value="Chromosome"/>
</dbReference>
<dbReference type="AlphaFoldDB" id="A0A7G1G1F3"/>
<dbReference type="KEGG" id="ocy:OSSY52_02420"/>
<reference evidence="1 2" key="1">
    <citation type="submission" date="2018-06" db="EMBL/GenBank/DDBJ databases">
        <title>Genome sequencing of Oceanotoga sp. sy52.</title>
        <authorList>
            <person name="Mori K."/>
        </authorList>
    </citation>
    <scope>NUCLEOTIDE SEQUENCE [LARGE SCALE GENOMIC DNA]</scope>
    <source>
        <strain evidence="2">sy52</strain>
    </source>
</reference>